<feature type="non-terminal residue" evidence="1">
    <location>
        <position position="1"/>
    </location>
</feature>
<evidence type="ECO:0000313" key="1">
    <source>
        <dbReference type="EMBL" id="TFK37052.1"/>
    </source>
</evidence>
<protein>
    <submittedName>
        <fullName evidence="1">Uncharacterized protein</fullName>
    </submittedName>
</protein>
<evidence type="ECO:0000313" key="2">
    <source>
        <dbReference type="Proteomes" id="UP000308652"/>
    </source>
</evidence>
<sequence length="185" mass="19695">VNKNEFTYIFSCAYKASFTPETIKAAFRVTGIHPFCCRVITEFQMKPSLTTSVKGTFPLPQPSPVCAVMAAMSVNPPTALAISPSTHIRHQPFGMDSPISTTPPSTPSLQRSASCLEADPALFTPSKCIQTLYAAILSTSSGSCLVAKAKLTSATPITAPVLKTLPPLPQSDWSLAKQTPAHQTN</sequence>
<name>A0A5C3LW61_9AGAR</name>
<dbReference type="Proteomes" id="UP000308652">
    <property type="component" value="Unassembled WGS sequence"/>
</dbReference>
<gene>
    <name evidence="1" type="ORF">BDQ12DRAFT_608594</name>
</gene>
<proteinExistence type="predicted"/>
<dbReference type="OrthoDB" id="3269297at2759"/>
<accession>A0A5C3LW61</accession>
<dbReference type="AlphaFoldDB" id="A0A5C3LW61"/>
<reference evidence="1 2" key="1">
    <citation type="journal article" date="2019" name="Nat. Ecol. Evol.">
        <title>Megaphylogeny resolves global patterns of mushroom evolution.</title>
        <authorList>
            <person name="Varga T."/>
            <person name="Krizsan K."/>
            <person name="Foldi C."/>
            <person name="Dima B."/>
            <person name="Sanchez-Garcia M."/>
            <person name="Sanchez-Ramirez S."/>
            <person name="Szollosi G.J."/>
            <person name="Szarkandi J.G."/>
            <person name="Papp V."/>
            <person name="Albert L."/>
            <person name="Andreopoulos W."/>
            <person name="Angelini C."/>
            <person name="Antonin V."/>
            <person name="Barry K.W."/>
            <person name="Bougher N.L."/>
            <person name="Buchanan P."/>
            <person name="Buyck B."/>
            <person name="Bense V."/>
            <person name="Catcheside P."/>
            <person name="Chovatia M."/>
            <person name="Cooper J."/>
            <person name="Damon W."/>
            <person name="Desjardin D."/>
            <person name="Finy P."/>
            <person name="Geml J."/>
            <person name="Haridas S."/>
            <person name="Hughes K."/>
            <person name="Justo A."/>
            <person name="Karasinski D."/>
            <person name="Kautmanova I."/>
            <person name="Kiss B."/>
            <person name="Kocsube S."/>
            <person name="Kotiranta H."/>
            <person name="LaButti K.M."/>
            <person name="Lechner B.E."/>
            <person name="Liimatainen K."/>
            <person name="Lipzen A."/>
            <person name="Lukacs Z."/>
            <person name="Mihaltcheva S."/>
            <person name="Morgado L.N."/>
            <person name="Niskanen T."/>
            <person name="Noordeloos M.E."/>
            <person name="Ohm R.A."/>
            <person name="Ortiz-Santana B."/>
            <person name="Ovrebo C."/>
            <person name="Racz N."/>
            <person name="Riley R."/>
            <person name="Savchenko A."/>
            <person name="Shiryaev A."/>
            <person name="Soop K."/>
            <person name="Spirin V."/>
            <person name="Szebenyi C."/>
            <person name="Tomsovsky M."/>
            <person name="Tulloss R.E."/>
            <person name="Uehling J."/>
            <person name="Grigoriev I.V."/>
            <person name="Vagvolgyi C."/>
            <person name="Papp T."/>
            <person name="Martin F.M."/>
            <person name="Miettinen O."/>
            <person name="Hibbett D.S."/>
            <person name="Nagy L.G."/>
        </authorList>
    </citation>
    <scope>NUCLEOTIDE SEQUENCE [LARGE SCALE GENOMIC DNA]</scope>
    <source>
        <strain evidence="1 2">CBS 166.37</strain>
    </source>
</reference>
<organism evidence="1 2">
    <name type="scientific">Crucibulum laeve</name>
    <dbReference type="NCBI Taxonomy" id="68775"/>
    <lineage>
        <taxon>Eukaryota</taxon>
        <taxon>Fungi</taxon>
        <taxon>Dikarya</taxon>
        <taxon>Basidiomycota</taxon>
        <taxon>Agaricomycotina</taxon>
        <taxon>Agaricomycetes</taxon>
        <taxon>Agaricomycetidae</taxon>
        <taxon>Agaricales</taxon>
        <taxon>Agaricineae</taxon>
        <taxon>Nidulariaceae</taxon>
        <taxon>Crucibulum</taxon>
    </lineage>
</organism>
<keyword evidence="2" id="KW-1185">Reference proteome</keyword>
<dbReference type="EMBL" id="ML213610">
    <property type="protein sequence ID" value="TFK37052.1"/>
    <property type="molecule type" value="Genomic_DNA"/>
</dbReference>